<dbReference type="STRING" id="1798692.A3G00_03950"/>
<reference evidence="2 3" key="1">
    <citation type="journal article" date="2016" name="Nat. Commun.">
        <title>Thousands of microbial genomes shed light on interconnected biogeochemical processes in an aquifer system.</title>
        <authorList>
            <person name="Anantharaman K."/>
            <person name="Brown C.T."/>
            <person name="Hug L.A."/>
            <person name="Sharon I."/>
            <person name="Castelle C.J."/>
            <person name="Probst A.J."/>
            <person name="Thomas B.C."/>
            <person name="Singh A."/>
            <person name="Wilkins M.J."/>
            <person name="Karaoz U."/>
            <person name="Brodie E.L."/>
            <person name="Williams K.H."/>
            <person name="Hubbard S.S."/>
            <person name="Banfield J.F."/>
        </authorList>
    </citation>
    <scope>NUCLEOTIDE SEQUENCE [LARGE SCALE GENOMIC DNA]</scope>
</reference>
<evidence type="ECO:0000313" key="2">
    <source>
        <dbReference type="EMBL" id="OGH75620.1"/>
    </source>
</evidence>
<gene>
    <name evidence="2" type="ORF">A3G00_03950</name>
</gene>
<feature type="region of interest" description="Disordered" evidence="1">
    <location>
        <begin position="32"/>
        <end position="54"/>
    </location>
</feature>
<organism evidence="2 3">
    <name type="scientific">Candidatus Magasanikbacteria bacterium RIFCSPLOWO2_12_FULL_43_12</name>
    <dbReference type="NCBI Taxonomy" id="1798692"/>
    <lineage>
        <taxon>Bacteria</taxon>
        <taxon>Candidatus Magasanikiibacteriota</taxon>
    </lineage>
</organism>
<comment type="caution">
    <text evidence="2">The sequence shown here is derived from an EMBL/GenBank/DDBJ whole genome shotgun (WGS) entry which is preliminary data.</text>
</comment>
<evidence type="ECO:0000313" key="3">
    <source>
        <dbReference type="Proteomes" id="UP000178347"/>
    </source>
</evidence>
<sequence length="118" mass="13175">MTMPMIAAVIVSSALLSCSEFPRASIQVKPPYNIKAKNKTPTRDRPVPSTLPMRTGSCPGAVLSNLAAPAVSSRPYPAKTMVGAKMKRQMRRENKNFLKDILLIFNFQFLIFKQFLMN</sequence>
<proteinExistence type="predicted"/>
<dbReference type="AlphaFoldDB" id="A0A1F6MVV3"/>
<dbReference type="Proteomes" id="UP000178347">
    <property type="component" value="Unassembled WGS sequence"/>
</dbReference>
<dbReference type="EMBL" id="MFQN01000004">
    <property type="protein sequence ID" value="OGH75620.1"/>
    <property type="molecule type" value="Genomic_DNA"/>
</dbReference>
<accession>A0A1F6MVV3</accession>
<protein>
    <submittedName>
        <fullName evidence="2">Uncharacterized protein</fullName>
    </submittedName>
</protein>
<evidence type="ECO:0000256" key="1">
    <source>
        <dbReference type="SAM" id="MobiDB-lite"/>
    </source>
</evidence>
<name>A0A1F6MVV3_9BACT</name>